<keyword evidence="3" id="KW-1185">Reference proteome</keyword>
<dbReference type="InterPro" id="IPR013103">
    <property type="entry name" value="RVT_2"/>
</dbReference>
<keyword evidence="2" id="KW-0472">Membrane</keyword>
<evidence type="ECO:0000313" key="2">
    <source>
        <dbReference type="EMBL" id="GAA0148444.1"/>
    </source>
</evidence>
<name>A0AAV3PA73_LITER</name>
<protein>
    <submittedName>
        <fullName evidence="2">Transmembrane signal receptor</fullName>
    </submittedName>
</protein>
<reference evidence="2 3" key="1">
    <citation type="submission" date="2024-01" db="EMBL/GenBank/DDBJ databases">
        <title>The complete chloroplast genome sequence of Lithospermum erythrorhizon: insights into the phylogenetic relationship among Boraginaceae species and the maternal lineages of purple gromwells.</title>
        <authorList>
            <person name="Okada T."/>
            <person name="Watanabe K."/>
        </authorList>
    </citation>
    <scope>NUCLEOTIDE SEQUENCE [LARGE SCALE GENOMIC DNA]</scope>
</reference>
<evidence type="ECO:0000259" key="1">
    <source>
        <dbReference type="Pfam" id="PF07727"/>
    </source>
</evidence>
<comment type="caution">
    <text evidence="2">The sequence shown here is derived from an EMBL/GenBank/DDBJ whole genome shotgun (WGS) entry which is preliminary data.</text>
</comment>
<organism evidence="2 3">
    <name type="scientific">Lithospermum erythrorhizon</name>
    <name type="common">Purple gromwell</name>
    <name type="synonym">Lithospermum officinale var. erythrorhizon</name>
    <dbReference type="NCBI Taxonomy" id="34254"/>
    <lineage>
        <taxon>Eukaryota</taxon>
        <taxon>Viridiplantae</taxon>
        <taxon>Streptophyta</taxon>
        <taxon>Embryophyta</taxon>
        <taxon>Tracheophyta</taxon>
        <taxon>Spermatophyta</taxon>
        <taxon>Magnoliopsida</taxon>
        <taxon>eudicotyledons</taxon>
        <taxon>Gunneridae</taxon>
        <taxon>Pentapetalae</taxon>
        <taxon>asterids</taxon>
        <taxon>lamiids</taxon>
        <taxon>Boraginales</taxon>
        <taxon>Boraginaceae</taxon>
        <taxon>Boraginoideae</taxon>
        <taxon>Lithospermeae</taxon>
        <taxon>Lithospermum</taxon>
    </lineage>
</organism>
<dbReference type="AlphaFoldDB" id="A0AAV3PA73"/>
<gene>
    <name evidence="2" type="ORF">LIER_43003</name>
</gene>
<keyword evidence="2" id="KW-0812">Transmembrane</keyword>
<dbReference type="SUPFAM" id="SSF56672">
    <property type="entry name" value="DNA/RNA polymerases"/>
    <property type="match status" value="1"/>
</dbReference>
<dbReference type="PANTHER" id="PTHR11439:SF524">
    <property type="entry name" value="RNA-DIRECTED DNA POLYMERASE, PROTEIN KINASE RLK-PELLE-DLSV FAMILY"/>
    <property type="match status" value="1"/>
</dbReference>
<evidence type="ECO:0000313" key="3">
    <source>
        <dbReference type="Proteomes" id="UP001454036"/>
    </source>
</evidence>
<feature type="domain" description="Reverse transcriptase Ty1/copia-type" evidence="1">
    <location>
        <begin position="2"/>
        <end position="68"/>
    </location>
</feature>
<dbReference type="Proteomes" id="UP001454036">
    <property type="component" value="Unassembled WGS sequence"/>
</dbReference>
<dbReference type="CDD" id="cd09272">
    <property type="entry name" value="RNase_HI_RT_Ty1"/>
    <property type="match status" value="1"/>
</dbReference>
<proteinExistence type="predicted"/>
<dbReference type="InterPro" id="IPR043502">
    <property type="entry name" value="DNA/RNA_pol_sf"/>
</dbReference>
<dbReference type="Pfam" id="PF07727">
    <property type="entry name" value="RVT_2"/>
    <property type="match status" value="1"/>
</dbReference>
<dbReference type="PANTHER" id="PTHR11439">
    <property type="entry name" value="GAG-POL-RELATED RETROTRANSPOSON"/>
    <property type="match status" value="1"/>
</dbReference>
<dbReference type="EMBL" id="BAABME010032141">
    <property type="protein sequence ID" value="GAA0148444.1"/>
    <property type="molecule type" value="Genomic_DNA"/>
</dbReference>
<accession>A0AAV3PA73</accession>
<sequence length="252" mass="28094">MSSYLLDYGFEQSSADSSLFTYFSSTGMLYFLLYVDDIVVTGSSNELLDKFVGQLNAEFCLTDLGEFYRCLVGALQYLSFTRPNIMYVVNQASQSMHTPTAAHMIAAKHILRYLAGSPTSGLHLFGYSSPTITAYSDSDWAGCPTTRRSTTRFCVFLASSFISWSSKKQPTVARSSSEAEYRALASTAAEVTGFQYLLRFLRIHLATTPVALCVNISETYLAHNPVLHSRTKHIAIDYYFMREKVVNGDLVV</sequence>
<keyword evidence="2" id="KW-0675">Receptor</keyword>